<dbReference type="Pfam" id="PF14547">
    <property type="entry name" value="Hydrophob_seed"/>
    <property type="match status" value="1"/>
</dbReference>
<dbReference type="SMART" id="SM00499">
    <property type="entry name" value="AAI"/>
    <property type="match status" value="1"/>
</dbReference>
<sequence>MRACSPVLLWGLSAQSAVAAVFPTAAFPAVTEHMSPRPVEDEENRHGSLASTQTPKGCPPPPPLPCPLTPNIPTPSPQPKDTCPINVLKFGVCVNLLNGLTDAVIGTQPNAPCCTLIEGLADLEAAVCLCAAIKANILGINLNIPVSLSVLVNSCGKKVLSGFQCA</sequence>
<accession>A0A5N6MM02</accession>
<evidence type="ECO:0000313" key="4">
    <source>
        <dbReference type="EMBL" id="KAD3641193.1"/>
    </source>
</evidence>
<reference evidence="4 5" key="1">
    <citation type="submission" date="2019-05" db="EMBL/GenBank/DDBJ databases">
        <title>Mikania micrantha, genome provides insights into the molecular mechanism of rapid growth.</title>
        <authorList>
            <person name="Liu B."/>
        </authorList>
    </citation>
    <scope>NUCLEOTIDE SEQUENCE [LARGE SCALE GENOMIC DNA]</scope>
    <source>
        <strain evidence="4">NLD-2019</strain>
        <tissue evidence="4">Leaf</tissue>
    </source>
</reference>
<dbReference type="Proteomes" id="UP000326396">
    <property type="component" value="Linkage Group LG5"/>
</dbReference>
<dbReference type="CDD" id="cd01958">
    <property type="entry name" value="HPS_like"/>
    <property type="match status" value="1"/>
</dbReference>
<comment type="caution">
    <text evidence="4">The sequence shown here is derived from an EMBL/GenBank/DDBJ whole genome shotgun (WGS) entry which is preliminary data.</text>
</comment>
<dbReference type="InterPro" id="IPR036312">
    <property type="entry name" value="Bifun_inhib/LTP/seed_sf"/>
</dbReference>
<evidence type="ECO:0000256" key="2">
    <source>
        <dbReference type="SAM" id="SignalP"/>
    </source>
</evidence>
<evidence type="ECO:0000313" key="5">
    <source>
        <dbReference type="Proteomes" id="UP000326396"/>
    </source>
</evidence>
<proteinExistence type="predicted"/>
<feature type="signal peptide" evidence="2">
    <location>
        <begin position="1"/>
        <end position="19"/>
    </location>
</feature>
<protein>
    <recommendedName>
        <fullName evidence="3">Bifunctional inhibitor/plant lipid transfer protein/seed storage helical domain-containing protein</fullName>
    </recommendedName>
</protein>
<feature type="compositionally biased region" description="Basic and acidic residues" evidence="1">
    <location>
        <begin position="35"/>
        <end position="46"/>
    </location>
</feature>
<dbReference type="PANTHER" id="PTHR31731">
    <property type="match status" value="1"/>
</dbReference>
<evidence type="ECO:0000259" key="3">
    <source>
        <dbReference type="SMART" id="SM00499"/>
    </source>
</evidence>
<dbReference type="InterPro" id="IPR051636">
    <property type="entry name" value="Plant_LTP/defense-related"/>
</dbReference>
<feature type="compositionally biased region" description="Pro residues" evidence="1">
    <location>
        <begin position="57"/>
        <end position="73"/>
    </location>
</feature>
<keyword evidence="2" id="KW-0732">Signal</keyword>
<feature type="chain" id="PRO_5024324930" description="Bifunctional inhibitor/plant lipid transfer protein/seed storage helical domain-containing protein" evidence="2">
    <location>
        <begin position="20"/>
        <end position="166"/>
    </location>
</feature>
<dbReference type="OrthoDB" id="696558at2759"/>
<organism evidence="4 5">
    <name type="scientific">Mikania micrantha</name>
    <name type="common">bitter vine</name>
    <dbReference type="NCBI Taxonomy" id="192012"/>
    <lineage>
        <taxon>Eukaryota</taxon>
        <taxon>Viridiplantae</taxon>
        <taxon>Streptophyta</taxon>
        <taxon>Embryophyta</taxon>
        <taxon>Tracheophyta</taxon>
        <taxon>Spermatophyta</taxon>
        <taxon>Magnoliopsida</taxon>
        <taxon>eudicotyledons</taxon>
        <taxon>Gunneridae</taxon>
        <taxon>Pentapetalae</taxon>
        <taxon>asterids</taxon>
        <taxon>campanulids</taxon>
        <taxon>Asterales</taxon>
        <taxon>Asteraceae</taxon>
        <taxon>Asteroideae</taxon>
        <taxon>Heliantheae alliance</taxon>
        <taxon>Eupatorieae</taxon>
        <taxon>Mikania</taxon>
    </lineage>
</organism>
<dbReference type="AlphaFoldDB" id="A0A5N6MM02"/>
<dbReference type="EMBL" id="SZYD01000015">
    <property type="protein sequence ID" value="KAD3641193.1"/>
    <property type="molecule type" value="Genomic_DNA"/>
</dbReference>
<dbReference type="InterPro" id="IPR027923">
    <property type="entry name" value="Hydrophob_seed_dom"/>
</dbReference>
<feature type="region of interest" description="Disordered" evidence="1">
    <location>
        <begin position="35"/>
        <end position="73"/>
    </location>
</feature>
<evidence type="ECO:0000256" key="1">
    <source>
        <dbReference type="SAM" id="MobiDB-lite"/>
    </source>
</evidence>
<name>A0A5N6MM02_9ASTR</name>
<dbReference type="InterPro" id="IPR016140">
    <property type="entry name" value="Bifunc_inhib/LTP/seed_store"/>
</dbReference>
<gene>
    <name evidence="4" type="ORF">E3N88_30417</name>
</gene>
<dbReference type="Gene3D" id="1.10.110.10">
    <property type="entry name" value="Plant lipid-transfer and hydrophobic proteins"/>
    <property type="match status" value="1"/>
</dbReference>
<keyword evidence="5" id="KW-1185">Reference proteome</keyword>
<dbReference type="SUPFAM" id="SSF47699">
    <property type="entry name" value="Bifunctional inhibitor/lipid-transfer protein/seed storage 2S albumin"/>
    <property type="match status" value="1"/>
</dbReference>
<feature type="domain" description="Bifunctional inhibitor/plant lipid transfer protein/seed storage helical" evidence="3">
    <location>
        <begin position="83"/>
        <end position="165"/>
    </location>
</feature>